<gene>
    <name evidence="1" type="ORF">CA85_16270</name>
</gene>
<accession>A0A5C5YCQ7</accession>
<dbReference type="EMBL" id="SJPK01000003">
    <property type="protein sequence ID" value="TWT73160.1"/>
    <property type="molecule type" value="Genomic_DNA"/>
</dbReference>
<dbReference type="Proteomes" id="UP000318053">
    <property type="component" value="Unassembled WGS sequence"/>
</dbReference>
<reference evidence="1 2" key="1">
    <citation type="submission" date="2019-02" db="EMBL/GenBank/DDBJ databases">
        <title>Deep-cultivation of Planctomycetes and their phenomic and genomic characterization uncovers novel biology.</title>
        <authorList>
            <person name="Wiegand S."/>
            <person name="Jogler M."/>
            <person name="Boedeker C."/>
            <person name="Pinto D."/>
            <person name="Vollmers J."/>
            <person name="Rivas-Marin E."/>
            <person name="Kohn T."/>
            <person name="Peeters S.H."/>
            <person name="Heuer A."/>
            <person name="Rast P."/>
            <person name="Oberbeckmann S."/>
            <person name="Bunk B."/>
            <person name="Jeske O."/>
            <person name="Meyerdierks A."/>
            <person name="Storesund J.E."/>
            <person name="Kallscheuer N."/>
            <person name="Luecker S."/>
            <person name="Lage O.M."/>
            <person name="Pohl T."/>
            <person name="Merkel B.J."/>
            <person name="Hornburger P."/>
            <person name="Mueller R.-W."/>
            <person name="Bruemmer F."/>
            <person name="Labrenz M."/>
            <person name="Spormann A.M."/>
            <person name="Op Den Camp H."/>
            <person name="Overmann J."/>
            <person name="Amann R."/>
            <person name="Jetten M.S.M."/>
            <person name="Mascher T."/>
            <person name="Medema M.H."/>
            <person name="Devos D.P."/>
            <person name="Kaster A.-K."/>
            <person name="Ovreas L."/>
            <person name="Rohde M."/>
            <person name="Galperin M.Y."/>
            <person name="Jogler C."/>
        </authorList>
    </citation>
    <scope>NUCLEOTIDE SEQUENCE [LARGE SCALE GENOMIC DNA]</scope>
    <source>
        <strain evidence="1 2">CA85</strain>
    </source>
</reference>
<protein>
    <recommendedName>
        <fullName evidence="3">Secreted protein containing DUF1552</fullName>
    </recommendedName>
</protein>
<evidence type="ECO:0008006" key="3">
    <source>
        <dbReference type="Google" id="ProtNLM"/>
    </source>
</evidence>
<dbReference type="RefSeq" id="WP_146390724.1">
    <property type="nucleotide sequence ID" value="NZ_SJPK01000003.1"/>
</dbReference>
<evidence type="ECO:0000313" key="1">
    <source>
        <dbReference type="EMBL" id="TWT73160.1"/>
    </source>
</evidence>
<dbReference type="OrthoDB" id="9146593at2"/>
<evidence type="ECO:0000313" key="2">
    <source>
        <dbReference type="Proteomes" id="UP000318053"/>
    </source>
</evidence>
<sequence>MAWNMNNIDRRRFLRGSGVALALPLFGSTASSSTASSSTGGDEVVKNPKRLGCFYFPDGVPMPLPQDPAYQDWSWFPHGNGNEFTFSKCMQPLQPLQGDLTVLSGFSHPKSRDVHGHNNADQFLTAAATGGGDREYENTISLDQAYARHVGDRTRFSSLVMSTDGGIGTARGTHTLSFDRNGRPIPAEHRPKQIFDQLFVKSDGDSARRLGLSRSALDDMLADAHSLRQTLSTNDRKSLDEYLESVRQAEVKVEKAKRWLDAPMPQLDGDLPNLELTTEEPREYLRTMFDLIYLAFKTDSTRVATYQIGRENGVGRSDHLARAVGFNLAHQLSHETKNPDGWKRFGIYCQFLNEEFGRLVSKLKETPEPAGTGNMLDNTLLLFGSASSAFHLSRNYPLILAGGKQMGFKHGQYINHAGMNFQGGPWLGKGEPWQDEAKGVDVPLSNLYVTMLQRLGVATDRFGDSTGIVENI</sequence>
<comment type="caution">
    <text evidence="1">The sequence shown here is derived from an EMBL/GenBank/DDBJ whole genome shotgun (WGS) entry which is preliminary data.</text>
</comment>
<dbReference type="AlphaFoldDB" id="A0A5C5YCQ7"/>
<keyword evidence="2" id="KW-1185">Reference proteome</keyword>
<dbReference type="InterPro" id="IPR006311">
    <property type="entry name" value="TAT_signal"/>
</dbReference>
<organism evidence="1 2">
    <name type="scientific">Allorhodopirellula solitaria</name>
    <dbReference type="NCBI Taxonomy" id="2527987"/>
    <lineage>
        <taxon>Bacteria</taxon>
        <taxon>Pseudomonadati</taxon>
        <taxon>Planctomycetota</taxon>
        <taxon>Planctomycetia</taxon>
        <taxon>Pirellulales</taxon>
        <taxon>Pirellulaceae</taxon>
        <taxon>Allorhodopirellula</taxon>
    </lineage>
</organism>
<dbReference type="PROSITE" id="PS51318">
    <property type="entry name" value="TAT"/>
    <property type="match status" value="1"/>
</dbReference>
<dbReference type="Pfam" id="PF07586">
    <property type="entry name" value="HXXSHH"/>
    <property type="match status" value="1"/>
</dbReference>
<dbReference type="InterPro" id="IPR011447">
    <property type="entry name" value="DUF1552"/>
</dbReference>
<name>A0A5C5YCQ7_9BACT</name>
<proteinExistence type="predicted"/>